<feature type="region of interest" description="Disordered" evidence="1">
    <location>
        <begin position="28"/>
        <end position="122"/>
    </location>
</feature>
<evidence type="ECO:0000313" key="2">
    <source>
        <dbReference type="EMBL" id="KAF9485635.1"/>
    </source>
</evidence>
<dbReference type="GO" id="GO:0005737">
    <property type="term" value="C:cytoplasm"/>
    <property type="evidence" value="ECO:0007669"/>
    <property type="project" value="TreeGrafter"/>
</dbReference>
<dbReference type="OrthoDB" id="5419162at2759"/>
<name>A0A9P6D7A0_9AGAR</name>
<dbReference type="InterPro" id="IPR018824">
    <property type="entry name" value="Conidiation-specific_6"/>
</dbReference>
<comment type="caution">
    <text evidence="2">The sequence shown here is derived from an EMBL/GenBank/DDBJ whole genome shotgun (WGS) entry which is preliminary data.</text>
</comment>
<dbReference type="Proteomes" id="UP000807469">
    <property type="component" value="Unassembled WGS sequence"/>
</dbReference>
<evidence type="ECO:0000256" key="1">
    <source>
        <dbReference type="SAM" id="MobiDB-lite"/>
    </source>
</evidence>
<dbReference type="InterPro" id="IPR052670">
    <property type="entry name" value="UPF0654_domain"/>
</dbReference>
<proteinExistence type="predicted"/>
<sequence>MIQTVISKSILSAEDFNKNPERVAAGLKATVHNPNATADARSSAAQRLREMNVDPEEPLSSRNAKEVSGETGQRTHGGAKSSAEVHEHHIMGGYKAALKNPNASPEAKQHAEKMLAQHHKTE</sequence>
<dbReference type="PANTHER" id="PTHR36576">
    <property type="entry name" value="UPF0654 PROTEIN C11D3.01C-RELATED"/>
    <property type="match status" value="1"/>
</dbReference>
<protein>
    <recommendedName>
        <fullName evidence="4">Conidiation-specific protein 6</fullName>
    </recommendedName>
</protein>
<accession>A0A9P6D7A0</accession>
<dbReference type="EMBL" id="MU155134">
    <property type="protein sequence ID" value="KAF9485635.1"/>
    <property type="molecule type" value="Genomic_DNA"/>
</dbReference>
<evidence type="ECO:0000313" key="3">
    <source>
        <dbReference type="Proteomes" id="UP000807469"/>
    </source>
</evidence>
<gene>
    <name evidence="2" type="ORF">BDN70DRAFT_847505</name>
</gene>
<keyword evidence="3" id="KW-1185">Reference proteome</keyword>
<dbReference type="Pfam" id="PF10346">
    <property type="entry name" value="Con-6"/>
    <property type="match status" value="2"/>
</dbReference>
<dbReference type="AlphaFoldDB" id="A0A9P6D7A0"/>
<organism evidence="2 3">
    <name type="scientific">Pholiota conissans</name>
    <dbReference type="NCBI Taxonomy" id="109636"/>
    <lineage>
        <taxon>Eukaryota</taxon>
        <taxon>Fungi</taxon>
        <taxon>Dikarya</taxon>
        <taxon>Basidiomycota</taxon>
        <taxon>Agaricomycotina</taxon>
        <taxon>Agaricomycetes</taxon>
        <taxon>Agaricomycetidae</taxon>
        <taxon>Agaricales</taxon>
        <taxon>Agaricineae</taxon>
        <taxon>Strophariaceae</taxon>
        <taxon>Pholiota</taxon>
    </lineage>
</organism>
<evidence type="ECO:0008006" key="4">
    <source>
        <dbReference type="Google" id="ProtNLM"/>
    </source>
</evidence>
<reference evidence="2" key="1">
    <citation type="submission" date="2020-11" db="EMBL/GenBank/DDBJ databases">
        <authorList>
            <consortium name="DOE Joint Genome Institute"/>
            <person name="Ahrendt S."/>
            <person name="Riley R."/>
            <person name="Andreopoulos W."/>
            <person name="Labutti K."/>
            <person name="Pangilinan J."/>
            <person name="Ruiz-Duenas F.J."/>
            <person name="Barrasa J.M."/>
            <person name="Sanchez-Garcia M."/>
            <person name="Camarero S."/>
            <person name="Miyauchi S."/>
            <person name="Serrano A."/>
            <person name="Linde D."/>
            <person name="Babiker R."/>
            <person name="Drula E."/>
            <person name="Ayuso-Fernandez I."/>
            <person name="Pacheco R."/>
            <person name="Padilla G."/>
            <person name="Ferreira P."/>
            <person name="Barriuso J."/>
            <person name="Kellner H."/>
            <person name="Castanera R."/>
            <person name="Alfaro M."/>
            <person name="Ramirez L."/>
            <person name="Pisabarro A.G."/>
            <person name="Kuo A."/>
            <person name="Tritt A."/>
            <person name="Lipzen A."/>
            <person name="He G."/>
            <person name="Yan M."/>
            <person name="Ng V."/>
            <person name="Cullen D."/>
            <person name="Martin F."/>
            <person name="Rosso M.-N."/>
            <person name="Henrissat B."/>
            <person name="Hibbett D."/>
            <person name="Martinez A.T."/>
            <person name="Grigoriev I.V."/>
        </authorList>
    </citation>
    <scope>NUCLEOTIDE SEQUENCE</scope>
    <source>
        <strain evidence="2">CIRM-BRFM 674</strain>
    </source>
</reference>
<feature type="compositionally biased region" description="Basic and acidic residues" evidence="1">
    <location>
        <begin position="107"/>
        <end position="122"/>
    </location>
</feature>
<dbReference type="PANTHER" id="PTHR36576:SF1">
    <property type="entry name" value="UPF0654 PROTEIN C11D3.01C-RELATED"/>
    <property type="match status" value="1"/>
</dbReference>